<evidence type="ECO:0000313" key="1">
    <source>
        <dbReference type="EMBL" id="XBJ28529.1"/>
    </source>
</evidence>
<protein>
    <recommendedName>
        <fullName evidence="2">Protein hydE</fullName>
    </recommendedName>
</protein>
<reference evidence="1" key="1">
    <citation type="submission" date="2024-05" db="EMBL/GenBank/DDBJ databases">
        <title>Campylobacter coli isolated from environmental waters in Slovenia.</title>
        <authorList>
            <person name="Zautner A.E."/>
            <person name="Bunk B."/>
            <person name="Riedel T."/>
            <person name="Sproeer C."/>
        </authorList>
    </citation>
    <scope>NUCLEOTIDE SEQUENCE</scope>
    <source>
        <strain evidence="1">CCS1377</strain>
    </source>
</reference>
<dbReference type="EMBL" id="CP155620">
    <property type="protein sequence ID" value="XBJ28529.1"/>
    <property type="molecule type" value="Genomic_DNA"/>
</dbReference>
<gene>
    <name evidence="1" type="ORF">AAH949_05325</name>
</gene>
<dbReference type="AlphaFoldDB" id="A0AAU7E6M5"/>
<organism evidence="1">
    <name type="scientific">Campylobacter sp. CCS1377</name>
    <dbReference type="NCBI Taxonomy" id="3158229"/>
    <lineage>
        <taxon>Bacteria</taxon>
        <taxon>Pseudomonadati</taxon>
        <taxon>Campylobacterota</taxon>
        <taxon>Epsilonproteobacteria</taxon>
        <taxon>Campylobacterales</taxon>
        <taxon>Campylobacteraceae</taxon>
        <taxon>Campylobacter</taxon>
    </lineage>
</organism>
<proteinExistence type="predicted"/>
<dbReference type="RefSeq" id="WP_348518154.1">
    <property type="nucleotide sequence ID" value="NZ_CP155620.1"/>
</dbReference>
<accession>A0AAU7E6M5</accession>
<name>A0AAU7E6M5_9BACT</name>
<dbReference type="Gene3D" id="3.30.420.40">
    <property type="match status" value="1"/>
</dbReference>
<evidence type="ECO:0008006" key="2">
    <source>
        <dbReference type="Google" id="ProtNLM"/>
    </source>
</evidence>
<sequence>MVLNFSFEYTADNDIFEYILQNYAKNYTYNFTKNQNTYKLQIKGNEQELKTFCDSLQNISNSIFLRKFDVSTGEDFDIFCNFKEEKFTKFAYLTHKNSSTYAEKKELLTNEWGVFCECEFSSDLNEFYKINEENFNDLLKKAFDLLIQEKGIYLKDDKGIYEFALFNNKFDCDFLLPCDIKAINSIFICSNENLKLLASLEKPLMKLRLNVMFRKNHNLDFSDFKLRLAKDLFSFALGLKLFQNEYKFLSVKKIQDYQNDFEIMSLDDNIVVLEGFEFINPKAKELIFSKTDKNMARISYILSRFDERALILELSKNYDDILLVNKELNLLKLSLPKDSKELYEEIRKDEIGARLLENFAKEFPLLDENFELKNNFYSLLGLVGRVLNLDENLKKAADMLLEIADESKMPRGVKIDYRFKEDKSFDYTRTLRSVMSFMLAGVDNANIAYGAVESLAYFLRDVYDDLREKKQCEIAVVSGSLFEHKALLKNTLKHLKNCQLSDVPLWI</sequence>